<name>A0ABQ9Y7D3_9EUKA</name>
<keyword evidence="2" id="KW-1185">Reference proteome</keyword>
<protein>
    <submittedName>
        <fullName evidence="1">Uncharacterized protein</fullName>
    </submittedName>
</protein>
<evidence type="ECO:0000313" key="2">
    <source>
        <dbReference type="Proteomes" id="UP001281761"/>
    </source>
</evidence>
<dbReference type="EMBL" id="JARBJD010000028">
    <property type="protein sequence ID" value="KAK2959681.1"/>
    <property type="molecule type" value="Genomic_DNA"/>
</dbReference>
<dbReference type="Proteomes" id="UP001281761">
    <property type="component" value="Unassembled WGS sequence"/>
</dbReference>
<proteinExistence type="predicted"/>
<sequence>MLASSPNRAVTTAAMKMVKTLIRSCSTNVVLTLVRANLIPKLILALNPPSLSFTQAVDIHINLMATMSQSVWLATPDGLAELGIQDRNERHTVHETVLQQVLAPSEEYIHHLCLNRYSIVNGEQSTRFMAILAKLPMFLQSHQPAMNFIIQKAVVLTIPSCMTFFEVDEPNWRFFAFLIGLLEEWNEQGGDVRRSGTKMFRSFRMEGIEDVTEQRLRNEETEDHGRNIVDYSKLVSSLLGVNIAELE</sequence>
<comment type="caution">
    <text evidence="1">The sequence shown here is derived from an EMBL/GenBank/DDBJ whole genome shotgun (WGS) entry which is preliminary data.</text>
</comment>
<gene>
    <name evidence="1" type="ORF">BLNAU_5458</name>
</gene>
<organism evidence="1 2">
    <name type="scientific">Blattamonas nauphoetae</name>
    <dbReference type="NCBI Taxonomy" id="2049346"/>
    <lineage>
        <taxon>Eukaryota</taxon>
        <taxon>Metamonada</taxon>
        <taxon>Preaxostyla</taxon>
        <taxon>Oxymonadida</taxon>
        <taxon>Blattamonas</taxon>
    </lineage>
</organism>
<accession>A0ABQ9Y7D3</accession>
<evidence type="ECO:0000313" key="1">
    <source>
        <dbReference type="EMBL" id="KAK2959681.1"/>
    </source>
</evidence>
<reference evidence="1 2" key="1">
    <citation type="journal article" date="2022" name="bioRxiv">
        <title>Genomics of Preaxostyla Flagellates Illuminates Evolutionary Transitions and the Path Towards Mitochondrial Loss.</title>
        <authorList>
            <person name="Novak L.V.F."/>
            <person name="Treitli S.C."/>
            <person name="Pyrih J."/>
            <person name="Halakuc P."/>
            <person name="Pipaliya S.V."/>
            <person name="Vacek V."/>
            <person name="Brzon O."/>
            <person name="Soukal P."/>
            <person name="Eme L."/>
            <person name="Dacks J.B."/>
            <person name="Karnkowska A."/>
            <person name="Elias M."/>
            <person name="Hampl V."/>
        </authorList>
    </citation>
    <scope>NUCLEOTIDE SEQUENCE [LARGE SCALE GENOMIC DNA]</scope>
    <source>
        <strain evidence="1">NAU3</strain>
        <tissue evidence="1">Gut</tissue>
    </source>
</reference>